<comment type="function">
    <text evidence="6">Specifically methylates the adenine in position 37 of tRNA(1)(Val) (anticodon cmo5UAC).</text>
</comment>
<feature type="domain" description="Methyltransferase small" evidence="7">
    <location>
        <begin position="34"/>
        <end position="120"/>
    </location>
</feature>
<dbReference type="GO" id="GO:0016430">
    <property type="term" value="F:tRNA (adenine-N6)-methyltransferase activity"/>
    <property type="evidence" value="ECO:0007669"/>
    <property type="project" value="UniProtKB-UniRule"/>
</dbReference>
<dbReference type="InterPro" id="IPR029063">
    <property type="entry name" value="SAM-dependent_MTases_sf"/>
</dbReference>
<dbReference type="HAMAP" id="MF_01872">
    <property type="entry name" value="tRNA_methyltr_YfiC"/>
    <property type="match status" value="1"/>
</dbReference>
<dbReference type="EMBL" id="UARG01000017">
    <property type="protein sequence ID" value="SQA78254.1"/>
    <property type="molecule type" value="Genomic_DNA"/>
</dbReference>
<dbReference type="InterPro" id="IPR020596">
    <property type="entry name" value="rRNA_Ade_Mease_Trfase_CS"/>
</dbReference>
<dbReference type="PANTHER" id="PTHR47739">
    <property type="entry name" value="TRNA1(VAL) (ADENINE(37)-N6)-METHYLTRANSFERASE"/>
    <property type="match status" value="1"/>
</dbReference>
<dbReference type="GO" id="GO:0008033">
    <property type="term" value="P:tRNA processing"/>
    <property type="evidence" value="ECO:0007669"/>
    <property type="project" value="UniProtKB-UniRule"/>
</dbReference>
<keyword evidence="4 6" id="KW-0949">S-adenosyl-L-methionine</keyword>
<evidence type="ECO:0000256" key="4">
    <source>
        <dbReference type="ARBA" id="ARBA00022691"/>
    </source>
</evidence>
<dbReference type="GO" id="GO:0000179">
    <property type="term" value="F:rRNA (adenine-N6,N6-)-dimethyltransferase activity"/>
    <property type="evidence" value="ECO:0007669"/>
    <property type="project" value="InterPro"/>
</dbReference>
<evidence type="ECO:0000256" key="1">
    <source>
        <dbReference type="ARBA" id="ARBA00022490"/>
    </source>
</evidence>
<evidence type="ECO:0000256" key="3">
    <source>
        <dbReference type="ARBA" id="ARBA00022679"/>
    </source>
</evidence>
<keyword evidence="1 6" id="KW-0963">Cytoplasm</keyword>
<name>A0A2X2RGB0_CAPOC</name>
<reference evidence="8 9" key="1">
    <citation type="submission" date="2018-06" db="EMBL/GenBank/DDBJ databases">
        <authorList>
            <consortium name="Pathogen Informatics"/>
            <person name="Doyle S."/>
        </authorList>
    </citation>
    <scope>NUCLEOTIDE SEQUENCE [LARGE SCALE GENOMIC DNA]</scope>
    <source>
        <strain evidence="8 9">NCTC11546</strain>
    </source>
</reference>
<comment type="subcellular location">
    <subcellularLocation>
        <location evidence="6">Cytoplasm</location>
    </subcellularLocation>
</comment>
<evidence type="ECO:0000313" key="8">
    <source>
        <dbReference type="EMBL" id="SQA78254.1"/>
    </source>
</evidence>
<organism evidence="8 9">
    <name type="scientific">Capnocytophaga ochracea</name>
    <dbReference type="NCBI Taxonomy" id="1018"/>
    <lineage>
        <taxon>Bacteria</taxon>
        <taxon>Pseudomonadati</taxon>
        <taxon>Bacteroidota</taxon>
        <taxon>Flavobacteriia</taxon>
        <taxon>Flavobacteriales</taxon>
        <taxon>Flavobacteriaceae</taxon>
        <taxon>Capnocytophaga</taxon>
    </lineage>
</organism>
<keyword evidence="3 6" id="KW-0808">Transferase</keyword>
<dbReference type="AlphaFoldDB" id="A0A2X2RGB0"/>
<dbReference type="GO" id="GO:0005737">
    <property type="term" value="C:cytoplasm"/>
    <property type="evidence" value="ECO:0007669"/>
    <property type="project" value="UniProtKB-SubCell"/>
</dbReference>
<dbReference type="Gene3D" id="3.40.50.150">
    <property type="entry name" value="Vaccinia Virus protein VP39"/>
    <property type="match status" value="1"/>
</dbReference>
<evidence type="ECO:0000256" key="6">
    <source>
        <dbReference type="HAMAP-Rule" id="MF_01872"/>
    </source>
</evidence>
<dbReference type="Proteomes" id="UP000249891">
    <property type="component" value="Unassembled WGS sequence"/>
</dbReference>
<dbReference type="GO" id="GO:0003676">
    <property type="term" value="F:nucleic acid binding"/>
    <property type="evidence" value="ECO:0007669"/>
    <property type="project" value="InterPro"/>
</dbReference>
<dbReference type="InterPro" id="IPR002052">
    <property type="entry name" value="DNA_methylase_N6_adenine_CS"/>
</dbReference>
<dbReference type="PANTHER" id="PTHR47739:SF1">
    <property type="entry name" value="TRNA1(VAL) (ADENINE(37)-N6)-METHYLTRANSFERASE"/>
    <property type="match status" value="1"/>
</dbReference>
<evidence type="ECO:0000313" key="9">
    <source>
        <dbReference type="Proteomes" id="UP000249891"/>
    </source>
</evidence>
<dbReference type="PROSITE" id="PS01131">
    <property type="entry name" value="RRNA_A_DIMETH"/>
    <property type="match status" value="1"/>
</dbReference>
<dbReference type="PROSITE" id="PS00092">
    <property type="entry name" value="N6_MTASE"/>
    <property type="match status" value="1"/>
</dbReference>
<dbReference type="SUPFAM" id="SSF53335">
    <property type="entry name" value="S-adenosyl-L-methionine-dependent methyltransferases"/>
    <property type="match status" value="1"/>
</dbReference>
<dbReference type="InterPro" id="IPR007848">
    <property type="entry name" value="Small_mtfrase_dom"/>
</dbReference>
<comment type="catalytic activity">
    <reaction evidence="6">
        <text>adenosine(37) in tRNA1(Val) + S-adenosyl-L-methionine = N(6)-methyladenosine(37) in tRNA1(Val) + S-adenosyl-L-homocysteine + H(+)</text>
        <dbReference type="Rhea" id="RHEA:43160"/>
        <dbReference type="Rhea" id="RHEA-COMP:10369"/>
        <dbReference type="Rhea" id="RHEA-COMP:10370"/>
        <dbReference type="ChEBI" id="CHEBI:15378"/>
        <dbReference type="ChEBI" id="CHEBI:57856"/>
        <dbReference type="ChEBI" id="CHEBI:59789"/>
        <dbReference type="ChEBI" id="CHEBI:74411"/>
        <dbReference type="ChEBI" id="CHEBI:74449"/>
        <dbReference type="EC" id="2.1.1.223"/>
    </reaction>
</comment>
<dbReference type="Pfam" id="PF05175">
    <property type="entry name" value="MTS"/>
    <property type="match status" value="1"/>
</dbReference>
<keyword evidence="2 6" id="KW-0489">Methyltransferase</keyword>
<keyword evidence="5 6" id="KW-0819">tRNA processing</keyword>
<evidence type="ECO:0000256" key="5">
    <source>
        <dbReference type="ARBA" id="ARBA00022694"/>
    </source>
</evidence>
<dbReference type="PRINTS" id="PR00507">
    <property type="entry name" value="N12N6MTFRASE"/>
</dbReference>
<protein>
    <recommendedName>
        <fullName evidence="6">tRNA1(Val) (adenine(37)-N6)-methyltransferase</fullName>
        <ecNumber evidence="6">2.1.1.223</ecNumber>
    </recommendedName>
    <alternativeName>
        <fullName evidence="6">tRNA m6A37 methyltransferase</fullName>
    </alternativeName>
</protein>
<comment type="similarity">
    <text evidence="6">Belongs to the methyltransferase superfamily. tRNA (adenine-N(6)-)-methyltransferase family.</text>
</comment>
<dbReference type="CDD" id="cd02440">
    <property type="entry name" value="AdoMet_MTases"/>
    <property type="match status" value="1"/>
</dbReference>
<gene>
    <name evidence="8" type="primary">yfiC</name>
    <name evidence="8" type="ORF">NCTC11546_01483</name>
</gene>
<dbReference type="RefSeq" id="WP_128092111.1">
    <property type="nucleotide sequence ID" value="NZ_UARG01000017.1"/>
</dbReference>
<dbReference type="EC" id="2.1.1.223" evidence="6"/>
<accession>A0A2X2RGB0</accession>
<sequence length="240" mass="26943">MMFKFKQFNVKQAQSAMKIGTDGVLLGAWTPIENPKSILDIGAGTGLLSLMLAQRSDAPVIDAVEIDEKAYIECTENFEESQWGDRLFCYHASFQEFTLEIDEVYDLIISNPPFYTADYKTTEKARNTARFTDTLSFSELLEGVSQLLSDEGVFSVILPYSETEGFIALASGYGLFPQKITHTRGNATAELKRSMLLLSRKELSSYPIDVLIIEKERGVYTEAYKSLTKDFYLKLGNEVG</sequence>
<proteinExistence type="inferred from homology"/>
<evidence type="ECO:0000259" key="7">
    <source>
        <dbReference type="Pfam" id="PF05175"/>
    </source>
</evidence>
<evidence type="ECO:0000256" key="2">
    <source>
        <dbReference type="ARBA" id="ARBA00022603"/>
    </source>
</evidence>
<dbReference type="InterPro" id="IPR050210">
    <property type="entry name" value="tRNA_Adenine-N(6)_MTase"/>
</dbReference>
<dbReference type="InterPro" id="IPR022882">
    <property type="entry name" value="tRNA_adenine-N6_MeTrfase"/>
</dbReference>